<dbReference type="AlphaFoldDB" id="A0A4R0N1R5"/>
<dbReference type="RefSeq" id="WP_131551072.1">
    <property type="nucleotide sequence ID" value="NZ_SJSK01000001.1"/>
</dbReference>
<evidence type="ECO:0000313" key="2">
    <source>
        <dbReference type="Proteomes" id="UP000292884"/>
    </source>
</evidence>
<accession>A0A4R0N1R5</accession>
<keyword evidence="2" id="KW-1185">Reference proteome</keyword>
<dbReference type="Proteomes" id="UP000292884">
    <property type="component" value="Unassembled WGS sequence"/>
</dbReference>
<proteinExistence type="predicted"/>
<organism evidence="1 2">
    <name type="scientific">Pedobacter frigiditerrae</name>
    <dbReference type="NCBI Taxonomy" id="2530452"/>
    <lineage>
        <taxon>Bacteria</taxon>
        <taxon>Pseudomonadati</taxon>
        <taxon>Bacteroidota</taxon>
        <taxon>Sphingobacteriia</taxon>
        <taxon>Sphingobacteriales</taxon>
        <taxon>Sphingobacteriaceae</taxon>
        <taxon>Pedobacter</taxon>
    </lineage>
</organism>
<sequence>MSASQSNLSDPKYGYDMVVATTQTAINATMKEWLSKYVGKPFIQAYVFNPETESPIISDFDKLREKLGFDPFEIPEDTPTTDPRFAKLKEEMFMFAFIVEIGLPKFDLDKIPAVIEFNKEGSYVTYNMVCKTFKIIAIEQPTYGKPKWINLDQAKCDAPWVFSFMVDLDMRTDNIHNHMHELPEETQKDIKNLGEDMFSMQQLFLDLNSAGMSDQPLISGLDKQSAAYFYLTTFFIQGYINDIGKTGGVMLGFSVVSKEPFPKNVSVIPTDMNFEICSYRDEAGKPTKDYNAYTLNYLIMAKNNLMPAPVQFTWNWVEKERVREHAGVMAVNRGTFIAFLSHLLSPNLHYTSKQPKVRFHCDCIKSTFYWDFVNDDTVKTYNIVNNGSAHILTYNYSKHDSSSDTTYCGVYGTWGNMSASYSVQSDIFLEATKIRTETTITVHMHLNSMSAVADGNFAKYKATTVYAIGVDEYGSLTVDQAEPQVDDQSESISTSFWSKFISMGQIDGMIEKVKGNIKPMVEKLITNESKNIKQMLNGSRSWVFPGGKTFVFREAAFSDFQDLTSKVLYVEPNATKKEIAILLKQASEEDARMDAEIAKCKQLKSEPA</sequence>
<dbReference type="EMBL" id="SJSK01000001">
    <property type="protein sequence ID" value="TCC93203.1"/>
    <property type="molecule type" value="Genomic_DNA"/>
</dbReference>
<protein>
    <submittedName>
        <fullName evidence="1">Uncharacterized protein</fullName>
    </submittedName>
</protein>
<gene>
    <name evidence="1" type="ORF">EZ428_00045</name>
</gene>
<reference evidence="1 2" key="1">
    <citation type="submission" date="2019-02" db="EMBL/GenBank/DDBJ databases">
        <title>Pedobacter sp. RP-1-13 sp. nov., isolated from Arctic soil.</title>
        <authorList>
            <person name="Dahal R.H."/>
        </authorList>
    </citation>
    <scope>NUCLEOTIDE SEQUENCE [LARGE SCALE GENOMIC DNA]</scope>
    <source>
        <strain evidence="1 2">RP-1-13</strain>
    </source>
</reference>
<name>A0A4R0N1R5_9SPHI</name>
<evidence type="ECO:0000313" key="1">
    <source>
        <dbReference type="EMBL" id="TCC93203.1"/>
    </source>
</evidence>
<dbReference type="OrthoDB" id="612827at2"/>
<comment type="caution">
    <text evidence="1">The sequence shown here is derived from an EMBL/GenBank/DDBJ whole genome shotgun (WGS) entry which is preliminary data.</text>
</comment>